<name>A0A3R7T1Q3_PENVA</name>
<proteinExistence type="predicted"/>
<reference evidence="2 3" key="1">
    <citation type="submission" date="2018-04" db="EMBL/GenBank/DDBJ databases">
        <authorList>
            <person name="Zhang X."/>
            <person name="Yuan J."/>
            <person name="Li F."/>
            <person name="Xiang J."/>
        </authorList>
    </citation>
    <scope>NUCLEOTIDE SEQUENCE [LARGE SCALE GENOMIC DNA]</scope>
    <source>
        <tissue evidence="2">Muscle</tissue>
    </source>
</reference>
<evidence type="ECO:0000313" key="3">
    <source>
        <dbReference type="Proteomes" id="UP000283509"/>
    </source>
</evidence>
<evidence type="ECO:0000313" key="2">
    <source>
        <dbReference type="EMBL" id="ROT85849.1"/>
    </source>
</evidence>
<dbReference type="InterPro" id="IPR000782">
    <property type="entry name" value="FAS1_domain"/>
</dbReference>
<dbReference type="SUPFAM" id="SSF82153">
    <property type="entry name" value="FAS1 domain"/>
    <property type="match status" value="1"/>
</dbReference>
<feature type="domain" description="FAS1" evidence="1">
    <location>
        <begin position="1"/>
        <end position="151"/>
    </location>
</feature>
<comment type="caution">
    <text evidence="2">The sequence shown here is derived from an EMBL/GenBank/DDBJ whole genome shotgun (WGS) entry which is preliminary data.</text>
</comment>
<evidence type="ECO:0000259" key="1">
    <source>
        <dbReference type="PROSITE" id="PS50213"/>
    </source>
</evidence>
<dbReference type="Proteomes" id="UP000283509">
    <property type="component" value="Unassembled WGS sequence"/>
</dbReference>
<sequence length="180" mass="20008">MTTEAAVTSFVPERPAGVTLDGCSLFHIWNHAVRRQRTTAQANESPVRTLLSPDAFLMTNLVPQDAPHPLYSSQFTELCKQFLLDHMLDVSVDPNDPRVTSPGGLPASTLAANDVVFRKDSQGKITVNDNPVKEVETLSDGTVIYTIDNILFDYRQQIQEAFEKLMEEEASNYPLEGPPF</sequence>
<dbReference type="Gene3D" id="2.30.180.10">
    <property type="entry name" value="FAS1 domain"/>
    <property type="match status" value="1"/>
</dbReference>
<reference evidence="2 3" key="2">
    <citation type="submission" date="2019-01" db="EMBL/GenBank/DDBJ databases">
        <title>The decoding of complex shrimp genome reveals the adaptation for benthos swimmer, frequently molting mechanism and breeding impact on genome.</title>
        <authorList>
            <person name="Sun Y."/>
            <person name="Gao Y."/>
            <person name="Yu Y."/>
        </authorList>
    </citation>
    <scope>NUCLEOTIDE SEQUENCE [LARGE SCALE GENOMIC DNA]</scope>
    <source>
        <tissue evidence="2">Muscle</tissue>
    </source>
</reference>
<dbReference type="OrthoDB" id="286301at2759"/>
<organism evidence="2 3">
    <name type="scientific">Penaeus vannamei</name>
    <name type="common">Whiteleg shrimp</name>
    <name type="synonym">Litopenaeus vannamei</name>
    <dbReference type="NCBI Taxonomy" id="6689"/>
    <lineage>
        <taxon>Eukaryota</taxon>
        <taxon>Metazoa</taxon>
        <taxon>Ecdysozoa</taxon>
        <taxon>Arthropoda</taxon>
        <taxon>Crustacea</taxon>
        <taxon>Multicrustacea</taxon>
        <taxon>Malacostraca</taxon>
        <taxon>Eumalacostraca</taxon>
        <taxon>Eucarida</taxon>
        <taxon>Decapoda</taxon>
        <taxon>Dendrobranchiata</taxon>
        <taxon>Penaeoidea</taxon>
        <taxon>Penaeidae</taxon>
        <taxon>Penaeus</taxon>
    </lineage>
</organism>
<dbReference type="PROSITE" id="PS50213">
    <property type="entry name" value="FAS1"/>
    <property type="match status" value="1"/>
</dbReference>
<dbReference type="AlphaFoldDB" id="A0A3R7T1Q3"/>
<dbReference type="EMBL" id="QCYY01000168">
    <property type="protein sequence ID" value="ROT85849.1"/>
    <property type="molecule type" value="Genomic_DNA"/>
</dbReference>
<gene>
    <name evidence="2" type="ORF">C7M84_005194</name>
</gene>
<keyword evidence="3" id="KW-1185">Reference proteome</keyword>
<dbReference type="InterPro" id="IPR036378">
    <property type="entry name" value="FAS1_dom_sf"/>
</dbReference>
<accession>A0A3R7T1Q3</accession>
<protein>
    <recommendedName>
        <fullName evidence="1">FAS1 domain-containing protein</fullName>
    </recommendedName>
</protein>